<keyword evidence="4" id="KW-1133">Transmembrane helix</keyword>
<dbReference type="Proteomes" id="UP001196870">
    <property type="component" value="Unassembled WGS sequence"/>
</dbReference>
<dbReference type="CDD" id="cd12915">
    <property type="entry name" value="PDC2_DGC_like"/>
    <property type="match status" value="1"/>
</dbReference>
<name>A0ABS5F7R9_9PROT</name>
<dbReference type="CDD" id="cd01949">
    <property type="entry name" value="GGDEF"/>
    <property type="match status" value="1"/>
</dbReference>
<dbReference type="EMBL" id="JAAGBB010000062">
    <property type="protein sequence ID" value="MBR0668608.1"/>
    <property type="molecule type" value="Genomic_DNA"/>
</dbReference>
<gene>
    <name evidence="6" type="ORF">GXW71_29925</name>
</gene>
<dbReference type="CDD" id="cd12914">
    <property type="entry name" value="PDC1_DGC_like"/>
    <property type="match status" value="1"/>
</dbReference>
<dbReference type="Gene3D" id="3.30.450.20">
    <property type="entry name" value="PAS domain"/>
    <property type="match status" value="2"/>
</dbReference>
<evidence type="ECO:0000313" key="6">
    <source>
        <dbReference type="EMBL" id="MBR0668608.1"/>
    </source>
</evidence>
<dbReference type="Pfam" id="PF22588">
    <property type="entry name" value="dCache_1_like"/>
    <property type="match status" value="1"/>
</dbReference>
<dbReference type="EC" id="2.7.7.65" evidence="1"/>
<sequence length="527" mass="56764">MDGTDGGADPTAGSTRTPTRIVRLLTALGIAIAAAMLVLGGLLLLDARRDAWRRAEQAANNLALTLERDIGRNIAAYDLSLQGVIEALQQPGLDDASLGVRRTALFDRAATAEFLGSVLVLDRDGNVTESSISLLPPRLNLADRDYFQAQRDRLDAGLFVSRPYRSRLRQGDVSIAISRRLPDAGGQFAGIVMGALRIAYFQELFASLDLGPGGSVTLFRLDGRVIARHPFNDADIDRDLSGSANFRRFAAEGSGSFVGRAAIDGVERLYNFRRVGNLPLMLAVATSVEDIYAAWRTKALGIGAILIFLCGASVALSLLFRRELLRRFRAETALAQAARKLAVLAATDGLTGLANRRQFDEALEREWRRAVRSGTPIALLLLDADNFKFYNDHYGHLEGDNVLRSIADCVRLLVRRPADTGARYGGEEFAVLLPETDAVGAAGVAERLRARVESLAIPHEGRPEGRVTVSIGVAVARPRHGDQDSVLVREADAALYAAKSTGRNRVATADGSDPSLQASEPVEGGSR</sequence>
<keyword evidence="4" id="KW-0472">Membrane</keyword>
<dbReference type="RefSeq" id="WP_211856385.1">
    <property type="nucleotide sequence ID" value="NZ_JAAGBB010000062.1"/>
</dbReference>
<protein>
    <recommendedName>
        <fullName evidence="1">diguanylate cyclase</fullName>
        <ecNumber evidence="1">2.7.7.65</ecNumber>
    </recommendedName>
</protein>
<accession>A0ABS5F7R9</accession>
<evidence type="ECO:0000256" key="1">
    <source>
        <dbReference type="ARBA" id="ARBA00012528"/>
    </source>
</evidence>
<dbReference type="Pfam" id="PF00990">
    <property type="entry name" value="GGDEF"/>
    <property type="match status" value="1"/>
</dbReference>
<proteinExistence type="predicted"/>
<dbReference type="InterPro" id="IPR000160">
    <property type="entry name" value="GGDEF_dom"/>
</dbReference>
<reference evidence="7" key="1">
    <citation type="journal article" date="2021" name="Syst. Appl. Microbiol.">
        <title>Roseomonas hellenica sp. nov., isolated from roots of wild-growing Alkanna tinctoria.</title>
        <authorList>
            <person name="Rat A."/>
            <person name="Naranjo H.D."/>
            <person name="Lebbe L."/>
            <person name="Cnockaert M."/>
            <person name="Krigas N."/>
            <person name="Grigoriadou K."/>
            <person name="Maloupa E."/>
            <person name="Willems A."/>
        </authorList>
    </citation>
    <scope>NUCLEOTIDE SEQUENCE [LARGE SCALE GENOMIC DNA]</scope>
    <source>
        <strain evidence="7">LMG 31523</strain>
    </source>
</reference>
<evidence type="ECO:0000256" key="3">
    <source>
        <dbReference type="SAM" id="MobiDB-lite"/>
    </source>
</evidence>
<evidence type="ECO:0000256" key="4">
    <source>
        <dbReference type="SAM" id="Phobius"/>
    </source>
</evidence>
<dbReference type="PANTHER" id="PTHR45138">
    <property type="entry name" value="REGULATORY COMPONENTS OF SENSORY TRANSDUCTION SYSTEM"/>
    <property type="match status" value="1"/>
</dbReference>
<dbReference type="SMART" id="SM00267">
    <property type="entry name" value="GGDEF"/>
    <property type="match status" value="1"/>
</dbReference>
<keyword evidence="7" id="KW-1185">Reference proteome</keyword>
<feature type="transmembrane region" description="Helical" evidence="4">
    <location>
        <begin position="301"/>
        <end position="320"/>
    </location>
</feature>
<organism evidence="6 7">
    <name type="scientific">Plastoroseomonas hellenica</name>
    <dbReference type="NCBI Taxonomy" id="2687306"/>
    <lineage>
        <taxon>Bacteria</taxon>
        <taxon>Pseudomonadati</taxon>
        <taxon>Pseudomonadota</taxon>
        <taxon>Alphaproteobacteria</taxon>
        <taxon>Acetobacterales</taxon>
        <taxon>Acetobacteraceae</taxon>
        <taxon>Plastoroseomonas</taxon>
    </lineage>
</organism>
<dbReference type="NCBIfam" id="TIGR00254">
    <property type="entry name" value="GGDEF"/>
    <property type="match status" value="1"/>
</dbReference>
<keyword evidence="4" id="KW-0812">Transmembrane</keyword>
<dbReference type="InterPro" id="IPR029787">
    <property type="entry name" value="Nucleotide_cyclase"/>
</dbReference>
<dbReference type="InterPro" id="IPR050469">
    <property type="entry name" value="Diguanylate_Cyclase"/>
</dbReference>
<dbReference type="PROSITE" id="PS50887">
    <property type="entry name" value="GGDEF"/>
    <property type="match status" value="1"/>
</dbReference>
<feature type="domain" description="GGDEF" evidence="5">
    <location>
        <begin position="375"/>
        <end position="511"/>
    </location>
</feature>
<feature type="region of interest" description="Disordered" evidence="3">
    <location>
        <begin position="500"/>
        <end position="527"/>
    </location>
</feature>
<dbReference type="PANTHER" id="PTHR45138:SF9">
    <property type="entry name" value="DIGUANYLATE CYCLASE DGCM-RELATED"/>
    <property type="match status" value="1"/>
</dbReference>
<feature type="transmembrane region" description="Helical" evidence="4">
    <location>
        <begin position="24"/>
        <end position="45"/>
    </location>
</feature>
<dbReference type="Gene3D" id="3.30.70.270">
    <property type="match status" value="1"/>
</dbReference>
<evidence type="ECO:0000259" key="5">
    <source>
        <dbReference type="PROSITE" id="PS50887"/>
    </source>
</evidence>
<comment type="catalytic activity">
    <reaction evidence="2">
        <text>2 GTP = 3',3'-c-di-GMP + 2 diphosphate</text>
        <dbReference type="Rhea" id="RHEA:24898"/>
        <dbReference type="ChEBI" id="CHEBI:33019"/>
        <dbReference type="ChEBI" id="CHEBI:37565"/>
        <dbReference type="ChEBI" id="CHEBI:58805"/>
        <dbReference type="EC" id="2.7.7.65"/>
    </reaction>
</comment>
<dbReference type="SUPFAM" id="SSF55073">
    <property type="entry name" value="Nucleotide cyclase"/>
    <property type="match status" value="1"/>
</dbReference>
<evidence type="ECO:0000313" key="7">
    <source>
        <dbReference type="Proteomes" id="UP001196870"/>
    </source>
</evidence>
<dbReference type="InterPro" id="IPR043128">
    <property type="entry name" value="Rev_trsase/Diguanyl_cyclase"/>
</dbReference>
<dbReference type="InterPro" id="IPR054327">
    <property type="entry name" value="His-kinase-like_sensor"/>
</dbReference>
<comment type="caution">
    <text evidence="6">The sequence shown here is derived from an EMBL/GenBank/DDBJ whole genome shotgun (WGS) entry which is preliminary data.</text>
</comment>
<evidence type="ECO:0000256" key="2">
    <source>
        <dbReference type="ARBA" id="ARBA00034247"/>
    </source>
</evidence>